<keyword evidence="3" id="KW-1185">Reference proteome</keyword>
<dbReference type="SUPFAM" id="SSF52833">
    <property type="entry name" value="Thioredoxin-like"/>
    <property type="match status" value="1"/>
</dbReference>
<name>A0A6L6YFI8_9BURK</name>
<dbReference type="InterPro" id="IPR013766">
    <property type="entry name" value="Thioredoxin_domain"/>
</dbReference>
<proteinExistence type="predicted"/>
<evidence type="ECO:0000259" key="1">
    <source>
        <dbReference type="Pfam" id="PF00085"/>
    </source>
</evidence>
<sequence length="92" mass="10633">MTNKKIYVFTSVTCSPCRTLKPLITDYANLNDVPLTIFDMDANREEFLAHNVRGVPTILVMENDKEVDRVIGHQTYSSIDQLFKKWNLVNEL</sequence>
<dbReference type="Gene3D" id="3.40.30.10">
    <property type="entry name" value="Glutaredoxin"/>
    <property type="match status" value="1"/>
</dbReference>
<organism evidence="2 3">
    <name type="scientific">Parasutterella muris</name>
    <dbReference type="NCBI Taxonomy" id="2565572"/>
    <lineage>
        <taxon>Bacteria</taxon>
        <taxon>Pseudomonadati</taxon>
        <taxon>Pseudomonadota</taxon>
        <taxon>Betaproteobacteria</taxon>
        <taxon>Burkholderiales</taxon>
        <taxon>Sutterellaceae</taxon>
        <taxon>Parasutterella</taxon>
    </lineage>
</organism>
<dbReference type="RefSeq" id="WP_160334842.1">
    <property type="nucleotide sequence ID" value="NZ_CALPCR010000003.1"/>
</dbReference>
<dbReference type="Pfam" id="PF00085">
    <property type="entry name" value="Thioredoxin"/>
    <property type="match status" value="1"/>
</dbReference>
<protein>
    <recommendedName>
        <fullName evidence="1">Thioredoxin domain-containing protein</fullName>
    </recommendedName>
</protein>
<evidence type="ECO:0000313" key="3">
    <source>
        <dbReference type="Proteomes" id="UP000472580"/>
    </source>
</evidence>
<dbReference type="OrthoDB" id="1495530at2"/>
<reference evidence="2 3" key="1">
    <citation type="submission" date="2019-12" db="EMBL/GenBank/DDBJ databases">
        <title>Microbes associate with the intestines of laboratory mice.</title>
        <authorList>
            <person name="Navarre W."/>
            <person name="Wong E."/>
        </authorList>
    </citation>
    <scope>NUCLEOTIDE SEQUENCE [LARGE SCALE GENOMIC DNA]</scope>
    <source>
        <strain evidence="2 3">NM82_D38</strain>
    </source>
</reference>
<comment type="caution">
    <text evidence="2">The sequence shown here is derived from an EMBL/GenBank/DDBJ whole genome shotgun (WGS) entry which is preliminary data.</text>
</comment>
<accession>A0A6L6YFI8</accession>
<evidence type="ECO:0000313" key="2">
    <source>
        <dbReference type="EMBL" id="MVX56410.1"/>
    </source>
</evidence>
<dbReference type="InterPro" id="IPR036249">
    <property type="entry name" value="Thioredoxin-like_sf"/>
</dbReference>
<dbReference type="CDD" id="cd02947">
    <property type="entry name" value="TRX_family"/>
    <property type="match status" value="1"/>
</dbReference>
<dbReference type="EMBL" id="WSRP01000009">
    <property type="protein sequence ID" value="MVX56410.1"/>
    <property type="molecule type" value="Genomic_DNA"/>
</dbReference>
<dbReference type="AlphaFoldDB" id="A0A6L6YFI8"/>
<feature type="domain" description="Thioredoxin" evidence="1">
    <location>
        <begin position="8"/>
        <end position="83"/>
    </location>
</feature>
<gene>
    <name evidence="2" type="ORF">E5987_04210</name>
</gene>
<dbReference type="Proteomes" id="UP000472580">
    <property type="component" value="Unassembled WGS sequence"/>
</dbReference>